<organism evidence="2 3">
    <name type="scientific">Pleurodeles waltl</name>
    <name type="common">Iberian ribbed newt</name>
    <dbReference type="NCBI Taxonomy" id="8319"/>
    <lineage>
        <taxon>Eukaryota</taxon>
        <taxon>Metazoa</taxon>
        <taxon>Chordata</taxon>
        <taxon>Craniata</taxon>
        <taxon>Vertebrata</taxon>
        <taxon>Euteleostomi</taxon>
        <taxon>Amphibia</taxon>
        <taxon>Batrachia</taxon>
        <taxon>Caudata</taxon>
        <taxon>Salamandroidea</taxon>
        <taxon>Salamandridae</taxon>
        <taxon>Pleurodelinae</taxon>
        <taxon>Pleurodeles</taxon>
    </lineage>
</organism>
<proteinExistence type="predicted"/>
<dbReference type="EMBL" id="JANPWB010000005">
    <property type="protein sequence ID" value="KAJ1185135.1"/>
    <property type="molecule type" value="Genomic_DNA"/>
</dbReference>
<evidence type="ECO:0000256" key="1">
    <source>
        <dbReference type="SAM" id="MobiDB-lite"/>
    </source>
</evidence>
<gene>
    <name evidence="2" type="ORF">NDU88_001930</name>
</gene>
<feature type="region of interest" description="Disordered" evidence="1">
    <location>
        <begin position="1"/>
        <end position="70"/>
    </location>
</feature>
<name>A0AAV7U8D3_PLEWA</name>
<protein>
    <submittedName>
        <fullName evidence="2">Uncharacterized protein</fullName>
    </submittedName>
</protein>
<dbReference type="AlphaFoldDB" id="A0AAV7U8D3"/>
<comment type="caution">
    <text evidence="2">The sequence shown here is derived from an EMBL/GenBank/DDBJ whole genome shotgun (WGS) entry which is preliminary data.</text>
</comment>
<accession>A0AAV7U8D3</accession>
<sequence>MQIRSDTTEGAEELAPSYGDGPRCDEKAEDDDPASGILPRDLPPIAGSSAERAAQLETHGTGRCTNSRNHWSVQPEVGSAALRLCVGRLVQERAGRIDLEQQAK</sequence>
<dbReference type="Proteomes" id="UP001066276">
    <property type="component" value="Chromosome 3_1"/>
</dbReference>
<evidence type="ECO:0000313" key="3">
    <source>
        <dbReference type="Proteomes" id="UP001066276"/>
    </source>
</evidence>
<evidence type="ECO:0000313" key="2">
    <source>
        <dbReference type="EMBL" id="KAJ1185135.1"/>
    </source>
</evidence>
<keyword evidence="3" id="KW-1185">Reference proteome</keyword>
<reference evidence="2" key="1">
    <citation type="journal article" date="2022" name="bioRxiv">
        <title>Sequencing and chromosome-scale assembly of the giantPleurodeles waltlgenome.</title>
        <authorList>
            <person name="Brown T."/>
            <person name="Elewa A."/>
            <person name="Iarovenko S."/>
            <person name="Subramanian E."/>
            <person name="Araus A.J."/>
            <person name="Petzold A."/>
            <person name="Susuki M."/>
            <person name="Suzuki K.-i.T."/>
            <person name="Hayashi T."/>
            <person name="Toyoda A."/>
            <person name="Oliveira C."/>
            <person name="Osipova E."/>
            <person name="Leigh N.D."/>
            <person name="Simon A."/>
            <person name="Yun M.H."/>
        </authorList>
    </citation>
    <scope>NUCLEOTIDE SEQUENCE</scope>
    <source>
        <strain evidence="2">20211129_DDA</strain>
        <tissue evidence="2">Liver</tissue>
    </source>
</reference>